<organism evidence="15 16">
    <name type="scientific">Anncaliia algerae PRA339</name>
    <dbReference type="NCBI Taxonomy" id="1288291"/>
    <lineage>
        <taxon>Eukaryota</taxon>
        <taxon>Fungi</taxon>
        <taxon>Fungi incertae sedis</taxon>
        <taxon>Microsporidia</taxon>
        <taxon>Tubulinosematoidea</taxon>
        <taxon>Tubulinosematidae</taxon>
        <taxon>Anncaliia</taxon>
    </lineage>
</organism>
<dbReference type="Gene3D" id="3.30.1360.140">
    <property type="match status" value="1"/>
</dbReference>
<dbReference type="Pfam" id="PF00623">
    <property type="entry name" value="RNA_pol_Rpb1_2"/>
    <property type="match status" value="1"/>
</dbReference>
<dbReference type="GO" id="GO:0006369">
    <property type="term" value="P:termination of RNA polymerase II transcription"/>
    <property type="evidence" value="ECO:0007669"/>
    <property type="project" value="EnsemblFungi"/>
</dbReference>
<keyword evidence="4 12" id="KW-0808">Transferase</keyword>
<dbReference type="GO" id="GO:0019985">
    <property type="term" value="P:translesion synthesis"/>
    <property type="evidence" value="ECO:0007669"/>
    <property type="project" value="EnsemblFungi"/>
</dbReference>
<reference evidence="15 16" key="2">
    <citation type="submission" date="2014-03" db="EMBL/GenBank/DDBJ databases">
        <title>The Genome Sequence of Anncaliia algerae insect isolate PRA339.</title>
        <authorList>
            <consortium name="The Broad Institute Genome Sequencing Platform"/>
            <consortium name="The Broad Institute Genome Sequencing Center for Infectious Disease"/>
            <person name="Cuomo C."/>
            <person name="Becnel J."/>
            <person name="Sanscrainte N."/>
            <person name="Walker B."/>
            <person name="Young S.K."/>
            <person name="Zeng Q."/>
            <person name="Gargeya S."/>
            <person name="Fitzgerald M."/>
            <person name="Haas B."/>
            <person name="Abouelleil A."/>
            <person name="Alvarado L."/>
            <person name="Arachchi H.M."/>
            <person name="Berlin A.M."/>
            <person name="Chapman S.B."/>
            <person name="Dewar J."/>
            <person name="Goldberg J."/>
            <person name="Griggs A."/>
            <person name="Gujja S."/>
            <person name="Hansen M."/>
            <person name="Howarth C."/>
            <person name="Imamovic A."/>
            <person name="Larimer J."/>
            <person name="McCowan C."/>
            <person name="Murphy C."/>
            <person name="Neiman D."/>
            <person name="Pearson M."/>
            <person name="Priest M."/>
            <person name="Roberts A."/>
            <person name="Saif S."/>
            <person name="Shea T."/>
            <person name="Sisk P."/>
            <person name="Sykes S."/>
            <person name="Wortman J."/>
            <person name="Nusbaum C."/>
            <person name="Birren B."/>
        </authorList>
    </citation>
    <scope>NUCLEOTIDE SEQUENCE [LARGE SCALE GENOMIC DNA]</scope>
    <source>
        <strain evidence="15 16">PRA339</strain>
    </source>
</reference>
<dbReference type="InterPro" id="IPR007083">
    <property type="entry name" value="RNA_pol_Rpb1_4"/>
</dbReference>
<dbReference type="CDD" id="cd22541">
    <property type="entry name" value="SP5_N"/>
    <property type="match status" value="1"/>
</dbReference>
<dbReference type="InterPro" id="IPR006592">
    <property type="entry name" value="RNA_pol_N"/>
</dbReference>
<feature type="domain" description="RNA polymerase N-terminal" evidence="14">
    <location>
        <begin position="205"/>
        <end position="506"/>
    </location>
</feature>
<dbReference type="GO" id="GO:0030643">
    <property type="term" value="P:intracellular phosphate ion homeostasis"/>
    <property type="evidence" value="ECO:0007669"/>
    <property type="project" value="EnsemblFungi"/>
</dbReference>
<dbReference type="VEuPathDB" id="MicrosporidiaDB:H312_02030"/>
<keyword evidence="10 12" id="KW-0804">Transcription</keyword>
<evidence type="ECO:0000256" key="2">
    <source>
        <dbReference type="ARBA" id="ARBA00006460"/>
    </source>
</evidence>
<gene>
    <name evidence="15" type="ORF">H312_02030</name>
</gene>
<dbReference type="Gene3D" id="2.40.40.20">
    <property type="match status" value="1"/>
</dbReference>
<dbReference type="InterPro" id="IPR042102">
    <property type="entry name" value="RNA_pol_Rpb1_3_sf"/>
</dbReference>
<evidence type="ECO:0000256" key="10">
    <source>
        <dbReference type="ARBA" id="ARBA00023163"/>
    </source>
</evidence>
<dbReference type="GO" id="GO:0005665">
    <property type="term" value="C:RNA polymerase II, core complex"/>
    <property type="evidence" value="ECO:0007669"/>
    <property type="project" value="EnsemblFungi"/>
</dbReference>
<dbReference type="Pfam" id="PF04997">
    <property type="entry name" value="RNA_pol_Rpb1_1"/>
    <property type="match status" value="1"/>
</dbReference>
<dbReference type="HOGENOM" id="CLU_000487_3_0_1"/>
<keyword evidence="9" id="KW-0238">DNA-binding</keyword>
<keyword evidence="5 12" id="KW-0548">Nucleotidyltransferase</keyword>
<dbReference type="InterPro" id="IPR007081">
    <property type="entry name" value="RNA_pol_Rpb1_5"/>
</dbReference>
<dbReference type="InterPro" id="IPR045867">
    <property type="entry name" value="DNA-dir_RpoC_beta_prime"/>
</dbReference>
<dbReference type="Gene3D" id="1.10.150.390">
    <property type="match status" value="1"/>
</dbReference>
<dbReference type="PANTHER" id="PTHR19376:SF37">
    <property type="entry name" value="DNA-DIRECTED RNA POLYMERASE II SUBUNIT RPB1"/>
    <property type="match status" value="1"/>
</dbReference>
<feature type="compositionally biased region" description="Polar residues" evidence="13">
    <location>
        <begin position="1562"/>
        <end position="1574"/>
    </location>
</feature>
<feature type="compositionally biased region" description="Basic and acidic residues" evidence="13">
    <location>
        <begin position="1594"/>
        <end position="1616"/>
    </location>
</feature>
<dbReference type="GO" id="GO:0003899">
    <property type="term" value="F:DNA-directed RNA polymerase activity"/>
    <property type="evidence" value="ECO:0007669"/>
    <property type="project" value="UniProtKB-EC"/>
</dbReference>
<dbReference type="GO" id="GO:0000785">
    <property type="term" value="C:chromatin"/>
    <property type="evidence" value="ECO:0007669"/>
    <property type="project" value="EnsemblFungi"/>
</dbReference>
<accession>A0A059EZZ3</accession>
<evidence type="ECO:0000256" key="13">
    <source>
        <dbReference type="SAM" id="MobiDB-lite"/>
    </source>
</evidence>
<reference evidence="16" key="1">
    <citation type="submission" date="2013-02" db="EMBL/GenBank/DDBJ databases">
        <authorList>
            <consortium name="The Broad Institute Genome Sequencing Platform"/>
            <person name="Cuomo C."/>
            <person name="Becnel J."/>
            <person name="Sanscrainte N."/>
            <person name="Walker B."/>
            <person name="Young S.K."/>
            <person name="Zeng Q."/>
            <person name="Gargeya S."/>
            <person name="Fitzgerald M."/>
            <person name="Haas B."/>
            <person name="Abouelleil A."/>
            <person name="Alvarado L."/>
            <person name="Arachchi H.M."/>
            <person name="Berlin A.M."/>
            <person name="Chapman S.B."/>
            <person name="Dewar J."/>
            <person name="Goldberg J."/>
            <person name="Griggs A."/>
            <person name="Gujja S."/>
            <person name="Hansen M."/>
            <person name="Howarth C."/>
            <person name="Imamovic A."/>
            <person name="Larimer J."/>
            <person name="McCowan C."/>
            <person name="Murphy C."/>
            <person name="Neiman D."/>
            <person name="Pearson M."/>
            <person name="Priest M."/>
            <person name="Roberts A."/>
            <person name="Saif S."/>
            <person name="Shea T."/>
            <person name="Sisk P."/>
            <person name="Sykes S."/>
            <person name="Wortman J."/>
            <person name="Nusbaum C."/>
            <person name="Birren B."/>
        </authorList>
    </citation>
    <scope>NUCLEOTIDE SEQUENCE [LARGE SCALE GENOMIC DNA]</scope>
    <source>
        <strain evidence="16">PRA339</strain>
    </source>
</reference>
<dbReference type="FunFam" id="4.10.860.120:FF:000003">
    <property type="entry name" value="DNA-directed RNA polymerase subunit"/>
    <property type="match status" value="1"/>
</dbReference>
<evidence type="ECO:0000256" key="4">
    <source>
        <dbReference type="ARBA" id="ARBA00022679"/>
    </source>
</evidence>
<feature type="region of interest" description="Disordered" evidence="13">
    <location>
        <begin position="1555"/>
        <end position="1616"/>
    </location>
</feature>
<name>A0A059EZZ3_9MICR</name>
<dbReference type="Gene3D" id="1.10.132.30">
    <property type="match status" value="1"/>
</dbReference>
<dbReference type="Gene3D" id="4.10.860.120">
    <property type="entry name" value="RNA polymerase II, clamp domain"/>
    <property type="match status" value="2"/>
</dbReference>
<dbReference type="GO" id="GO:0180034">
    <property type="term" value="P:co-transcriptional lncRNA 3' end processing, cleavage and polyadenylation pathway"/>
    <property type="evidence" value="ECO:0007669"/>
    <property type="project" value="EnsemblFungi"/>
</dbReference>
<dbReference type="GO" id="GO:0046872">
    <property type="term" value="F:metal ion binding"/>
    <property type="evidence" value="ECO:0007669"/>
    <property type="project" value="UniProtKB-KW"/>
</dbReference>
<dbReference type="CDD" id="cd02733">
    <property type="entry name" value="RNAP_II_RPB1_N"/>
    <property type="match status" value="1"/>
</dbReference>
<evidence type="ECO:0000256" key="8">
    <source>
        <dbReference type="ARBA" id="ARBA00022842"/>
    </source>
</evidence>
<dbReference type="InterPro" id="IPR044893">
    <property type="entry name" value="RNA_pol_Rpb1_clamp_domain"/>
</dbReference>
<dbReference type="SMART" id="SM00663">
    <property type="entry name" value="RPOLA_N"/>
    <property type="match status" value="1"/>
</dbReference>
<evidence type="ECO:0000256" key="11">
    <source>
        <dbReference type="ARBA" id="ARBA00048552"/>
    </source>
</evidence>
<dbReference type="Pfam" id="PF04990">
    <property type="entry name" value="RNA_pol_Rpb1_7"/>
    <property type="match status" value="1"/>
</dbReference>
<dbReference type="SUPFAM" id="SSF64484">
    <property type="entry name" value="beta and beta-prime subunits of DNA dependent RNA-polymerase"/>
    <property type="match status" value="1"/>
</dbReference>
<dbReference type="InterPro" id="IPR038593">
    <property type="entry name" value="RNA_pol_Rpb1_7_sf"/>
</dbReference>
<keyword evidence="16" id="KW-1185">Reference proteome</keyword>
<dbReference type="InterPro" id="IPR007073">
    <property type="entry name" value="RNA_pol_Rpb1_7"/>
</dbReference>
<proteinExistence type="inferred from homology"/>
<dbReference type="Gene3D" id="1.10.274.100">
    <property type="entry name" value="RNA polymerase Rpb1, domain 3"/>
    <property type="match status" value="1"/>
</dbReference>
<evidence type="ECO:0000256" key="12">
    <source>
        <dbReference type="RuleBase" id="RU004279"/>
    </source>
</evidence>
<dbReference type="Pfam" id="PF05000">
    <property type="entry name" value="RNA_pol_Rpb1_4"/>
    <property type="match status" value="1"/>
</dbReference>
<dbReference type="InterPro" id="IPR007066">
    <property type="entry name" value="RNA_pol_Rpb1_3"/>
</dbReference>
<dbReference type="PANTHER" id="PTHR19376">
    <property type="entry name" value="DNA-DIRECTED RNA POLYMERASE"/>
    <property type="match status" value="1"/>
</dbReference>
<dbReference type="FunFam" id="2.40.40.20:FF:000019">
    <property type="entry name" value="DNA-directed RNA polymerase II subunit RPB1"/>
    <property type="match status" value="1"/>
</dbReference>
<dbReference type="GO" id="GO:0140463">
    <property type="term" value="F:chromatin-protein adaptor activity"/>
    <property type="evidence" value="ECO:0007669"/>
    <property type="project" value="EnsemblFungi"/>
</dbReference>
<dbReference type="EC" id="2.7.7.6" evidence="12"/>
<evidence type="ECO:0000313" key="15">
    <source>
        <dbReference type="EMBL" id="KCZ80573.1"/>
    </source>
</evidence>
<dbReference type="Gene3D" id="6.20.50.80">
    <property type="match status" value="1"/>
</dbReference>
<dbReference type="Proteomes" id="UP000030655">
    <property type="component" value="Unassembled WGS sequence"/>
</dbReference>
<dbReference type="GO" id="GO:0003968">
    <property type="term" value="F:RNA-directed RNA polymerase activity"/>
    <property type="evidence" value="ECO:0007669"/>
    <property type="project" value="EnsemblFungi"/>
</dbReference>
<evidence type="ECO:0000256" key="9">
    <source>
        <dbReference type="ARBA" id="ARBA00023125"/>
    </source>
</evidence>
<comment type="function">
    <text evidence="12">DNA-dependent RNA polymerase catalyzes the transcription of DNA into RNA using the four ribonucleoside triphosphates as substrates.</text>
</comment>
<keyword evidence="3 12" id="KW-0240">DNA-directed RNA polymerase</keyword>
<keyword evidence="6" id="KW-0479">Metal-binding</keyword>
<dbReference type="InterPro" id="IPR000722">
    <property type="entry name" value="RNA_pol_asu"/>
</dbReference>
<evidence type="ECO:0000313" key="16">
    <source>
        <dbReference type="Proteomes" id="UP000030655"/>
    </source>
</evidence>
<sequence length="1616" mass="183864">MQEYTKRINELLFGLLSPEETRAMSAVEVKFPETLENGMPKPQGLIDLHMGTIDREYLCLTCNKDSSTCSGHFGHIELNRPMFHVGFISKIKKVLETICFYCSKIKNKQIDRKIEMTDYFNKLANRFKLNKIWEINKGKTICDHCNNKQPLIKKEGLILYVFMKGEENSEGKVMLTGEKVNSIFKKIEDDEIAKLGFDTKYSRPEWMLITALPVCPPCVRPSIAIEGVLRGEDDLTYKYSDIIKSNQNLKRYEEEGAPSHVIRDYEQLVQFHVATLMNNEISGQPQALQKNGRPLKAISTRIKGKEGRVRGNLMGKRVDFSARSVITPDSNIDLNELGVPIKIAMVHTFPERVTSFNISKLTKLVKNGPTIYPGANYVIRKDNQRIDLRFNRSDIALEEGYIVERHMLDGDYVLFNRQPSLHKMSMMAHRVKVMEGITFRLNLSATSPYNADFDGDEMNMHMPQSYNSISELNCLMSVSQNILSPQANKPVIGIVQDTCTGVFRITKKDIFFTEKEFNFITYNIVSEKNTVKEVKCCILRPKKLFSGKQLFTSILPEGINYQRKDVIIQDSQLITGEVCKKVVGTSHGSLIHVLALEKNSEIVSSFINKLQRLVNSYITYFSSFSVGIGDTIPLDGTSFSINEVIVQSKKEVNSLLKESILNKSEKLPGMDLKSAFESKLTLILNKARDVSGNLSINSLRDCNGLKQMVLSGSKGSNINISQVTACVGQQNLEGKRIPFGFNKRALPHFVKDDYSAESKGFVTNSYFTGLNAIEFFFHAIGGREGLIDTACKTAETGYIQRRIVKSLEDARVNYDGSVRSSSTLYQFKYGNDMFDATYLETQGLSKINSHSIENNEIITEKDWLIVKDYLKYYLSVIIEHEDYPGSLYLSDLLNVENNVINKDYNLYNNISLSLPFNVMRLYVNGYVKYKKEKNSFTYYIDKLNQIYKLIKEINYRNNMNENFNNKLTNKVTINQKEENKMWIILIRNKFNLKNLLNDRYSLLGLDYVIKEMEHLINRSYITMNEMVGTLAAQSIGEPATQMTLNTFHFAGVAQNVMQGVPRLKELINVVRQIKTPMQKIYLKNNSLSYVKEIANRIEYTSMSDLVKLVSIIYDPDCTTSVIPEDNDFIQTYYAFLEENEDDLGPWVIRIELYREKLLKKNLLLEYIAETLKKSFKNDIQIISSDFNAESLVIRIRIKPRHDELFAKKVMFEILKLHLIGIKGINKCFLLLDDKNKNDKASKSEEGNLLKELNQRMRLITENTAEDKDVLSKLKLSDEEGVKEEIRTTLDESRTENVNVEVTDGWMIQTDGINLRESFLIDDVDSKSVYCNDLNEIYEVLGVEAVREVIMREIQGVIINSGSYVNARHLSLLADVMTMKGLRGITRHGVNRASTGVLKRASFEETVEILLEAACFAEKNFTTGVTESIMLGQVSKIGTGSTELILDMEILQSVIPLARKYEFLREINTPLILSPDTITTPNRISMGYSPATLPGYSPTTPIYNPTSPVYSPTTPVYSPTSPEYSPTSPVYSPTTPIYSPTSPIYSPTTPVYSPTSPVYIPQSPKNISKTSQYNPKSPVYKPTSPAYRVTSPKNKTSDKRKLESEEECKRIEKDKDK</sequence>
<dbReference type="NCBIfam" id="NF006336">
    <property type="entry name" value="PRK08566.1"/>
    <property type="match status" value="1"/>
</dbReference>
<dbReference type="GO" id="GO:0006368">
    <property type="term" value="P:transcription elongation by RNA polymerase II"/>
    <property type="evidence" value="ECO:0007669"/>
    <property type="project" value="EnsemblFungi"/>
</dbReference>
<dbReference type="Gene3D" id="3.30.1490.180">
    <property type="entry name" value="RNA polymerase ii"/>
    <property type="match status" value="1"/>
</dbReference>
<evidence type="ECO:0000256" key="1">
    <source>
        <dbReference type="ARBA" id="ARBA00004123"/>
    </source>
</evidence>
<dbReference type="Pfam" id="PF04998">
    <property type="entry name" value="RNA_pol_Rpb1_5"/>
    <property type="match status" value="1"/>
</dbReference>
<dbReference type="InterPro" id="IPR038120">
    <property type="entry name" value="Rpb1_funnel_sf"/>
</dbReference>
<comment type="subcellular location">
    <subcellularLocation>
        <location evidence="1">Nucleus</location>
    </subcellularLocation>
</comment>
<evidence type="ECO:0000256" key="5">
    <source>
        <dbReference type="ARBA" id="ARBA00022695"/>
    </source>
</evidence>
<dbReference type="InterPro" id="IPR007080">
    <property type="entry name" value="RNA_pol_Rpb1_1"/>
</dbReference>
<evidence type="ECO:0000256" key="7">
    <source>
        <dbReference type="ARBA" id="ARBA00022833"/>
    </source>
</evidence>
<dbReference type="EMBL" id="KK365173">
    <property type="protein sequence ID" value="KCZ80573.1"/>
    <property type="molecule type" value="Genomic_DNA"/>
</dbReference>
<dbReference type="Gene3D" id="6.10.250.2940">
    <property type="match status" value="1"/>
</dbReference>
<dbReference type="OrthoDB" id="270392at2759"/>
<evidence type="ECO:0000259" key="14">
    <source>
        <dbReference type="SMART" id="SM00663"/>
    </source>
</evidence>
<keyword evidence="7" id="KW-0862">Zinc</keyword>
<dbReference type="STRING" id="1288291.A0A059EZZ3"/>
<protein>
    <recommendedName>
        <fullName evidence="12">DNA-directed RNA polymerase subunit</fullName>
        <ecNumber evidence="12">2.7.7.6</ecNumber>
    </recommendedName>
</protein>
<evidence type="ECO:0000256" key="6">
    <source>
        <dbReference type="ARBA" id="ARBA00022723"/>
    </source>
</evidence>
<dbReference type="GO" id="GO:0003677">
    <property type="term" value="F:DNA binding"/>
    <property type="evidence" value="ECO:0007669"/>
    <property type="project" value="UniProtKB-KW"/>
</dbReference>
<dbReference type="Pfam" id="PF04983">
    <property type="entry name" value="RNA_pol_Rpb1_3"/>
    <property type="match status" value="1"/>
</dbReference>
<dbReference type="GO" id="GO:0006367">
    <property type="term" value="P:transcription initiation at RNA polymerase II promoter"/>
    <property type="evidence" value="ECO:0007669"/>
    <property type="project" value="EnsemblFungi"/>
</dbReference>
<keyword evidence="8" id="KW-0460">Magnesium</keyword>
<comment type="similarity">
    <text evidence="2 12">Belongs to the RNA polymerase beta' chain family.</text>
</comment>
<comment type="catalytic activity">
    <reaction evidence="11 12">
        <text>RNA(n) + a ribonucleoside 5'-triphosphate = RNA(n+1) + diphosphate</text>
        <dbReference type="Rhea" id="RHEA:21248"/>
        <dbReference type="Rhea" id="RHEA-COMP:14527"/>
        <dbReference type="Rhea" id="RHEA-COMP:17342"/>
        <dbReference type="ChEBI" id="CHEBI:33019"/>
        <dbReference type="ChEBI" id="CHEBI:61557"/>
        <dbReference type="ChEBI" id="CHEBI:140395"/>
        <dbReference type="EC" id="2.7.7.6"/>
    </reaction>
</comment>
<evidence type="ECO:0000256" key="3">
    <source>
        <dbReference type="ARBA" id="ARBA00022478"/>
    </source>
</evidence>